<dbReference type="Pfam" id="PF00625">
    <property type="entry name" value="Guanylate_kin"/>
    <property type="match status" value="1"/>
</dbReference>
<dbReference type="SUPFAM" id="SSF52540">
    <property type="entry name" value="P-loop containing nucleoside triphosphate hydrolases"/>
    <property type="match status" value="1"/>
</dbReference>
<protein>
    <recommendedName>
        <fullName evidence="4">Guanylate kinase-like domain-containing protein</fullName>
    </recommendedName>
</protein>
<evidence type="ECO:0000256" key="3">
    <source>
        <dbReference type="ARBA" id="ARBA00022777"/>
    </source>
</evidence>
<gene>
    <name evidence="5" type="ORF">METZ01_LOCUS400383</name>
</gene>
<dbReference type="InterPro" id="IPR020590">
    <property type="entry name" value="Guanylate_kinase_CS"/>
</dbReference>
<dbReference type="PROSITE" id="PS00856">
    <property type="entry name" value="GUANYLATE_KINASE_1"/>
    <property type="match status" value="1"/>
</dbReference>
<feature type="domain" description="Guanylate kinase-like" evidence="4">
    <location>
        <begin position="7"/>
        <end position="109"/>
    </location>
</feature>
<evidence type="ECO:0000256" key="2">
    <source>
        <dbReference type="ARBA" id="ARBA00022679"/>
    </source>
</evidence>
<dbReference type="FunFam" id="3.30.63.10:FF:000002">
    <property type="entry name" value="Guanylate kinase 1"/>
    <property type="match status" value="1"/>
</dbReference>
<keyword evidence="2" id="KW-0808">Transferase</keyword>
<dbReference type="InterPro" id="IPR008144">
    <property type="entry name" value="Guanylate_kin-like_dom"/>
</dbReference>
<dbReference type="CDD" id="cd00071">
    <property type="entry name" value="GMPK"/>
    <property type="match status" value="1"/>
</dbReference>
<dbReference type="PROSITE" id="PS50052">
    <property type="entry name" value="GUANYLATE_KINASE_2"/>
    <property type="match status" value="1"/>
</dbReference>
<dbReference type="SMART" id="SM00072">
    <property type="entry name" value="GuKc"/>
    <property type="match status" value="1"/>
</dbReference>
<comment type="similarity">
    <text evidence="1">Belongs to the guanylate kinase family.</text>
</comment>
<dbReference type="PANTHER" id="PTHR23117">
    <property type="entry name" value="GUANYLATE KINASE-RELATED"/>
    <property type="match status" value="1"/>
</dbReference>
<sequence length="109" mass="12488">MVVKRQGMMFVLSSPSGAGKTTLTKKLAKNNTNFTISISHTTREPRPNEINGKDYYFINQEEFDSLIKGNNFFEHAKIFDNYYGTLKEPVLKFLSLGKDVLFDIDWQGT</sequence>
<keyword evidence="3" id="KW-0418">Kinase</keyword>
<dbReference type="InterPro" id="IPR008145">
    <property type="entry name" value="GK/Ca_channel_bsu"/>
</dbReference>
<organism evidence="5">
    <name type="scientific">marine metagenome</name>
    <dbReference type="NCBI Taxonomy" id="408172"/>
    <lineage>
        <taxon>unclassified sequences</taxon>
        <taxon>metagenomes</taxon>
        <taxon>ecological metagenomes</taxon>
    </lineage>
</organism>
<evidence type="ECO:0000313" key="5">
    <source>
        <dbReference type="EMBL" id="SVD47529.1"/>
    </source>
</evidence>
<feature type="non-terminal residue" evidence="5">
    <location>
        <position position="109"/>
    </location>
</feature>
<proteinExistence type="inferred from homology"/>
<dbReference type="EMBL" id="UINC01153042">
    <property type="protein sequence ID" value="SVD47529.1"/>
    <property type="molecule type" value="Genomic_DNA"/>
</dbReference>
<dbReference type="PANTHER" id="PTHR23117:SF13">
    <property type="entry name" value="GUANYLATE KINASE"/>
    <property type="match status" value="1"/>
</dbReference>
<evidence type="ECO:0000259" key="4">
    <source>
        <dbReference type="PROSITE" id="PS50052"/>
    </source>
</evidence>
<name>A0A382VLX5_9ZZZZ</name>
<reference evidence="5" key="1">
    <citation type="submission" date="2018-05" db="EMBL/GenBank/DDBJ databases">
        <authorList>
            <person name="Lanie J.A."/>
            <person name="Ng W.-L."/>
            <person name="Kazmierczak K.M."/>
            <person name="Andrzejewski T.M."/>
            <person name="Davidsen T.M."/>
            <person name="Wayne K.J."/>
            <person name="Tettelin H."/>
            <person name="Glass J.I."/>
            <person name="Rusch D."/>
            <person name="Podicherti R."/>
            <person name="Tsui H.-C.T."/>
            <person name="Winkler M.E."/>
        </authorList>
    </citation>
    <scope>NUCLEOTIDE SEQUENCE</scope>
</reference>
<dbReference type="Gene3D" id="3.40.50.300">
    <property type="entry name" value="P-loop containing nucleotide triphosphate hydrolases"/>
    <property type="match status" value="1"/>
</dbReference>
<dbReference type="InterPro" id="IPR027417">
    <property type="entry name" value="P-loop_NTPase"/>
</dbReference>
<dbReference type="GO" id="GO:0005829">
    <property type="term" value="C:cytosol"/>
    <property type="evidence" value="ECO:0007669"/>
    <property type="project" value="TreeGrafter"/>
</dbReference>
<evidence type="ECO:0000256" key="1">
    <source>
        <dbReference type="ARBA" id="ARBA00005790"/>
    </source>
</evidence>
<accession>A0A382VLX5</accession>
<dbReference type="AlphaFoldDB" id="A0A382VLX5"/>
<dbReference type="GO" id="GO:0004385">
    <property type="term" value="F:GMP kinase activity"/>
    <property type="evidence" value="ECO:0007669"/>
    <property type="project" value="TreeGrafter"/>
</dbReference>